<dbReference type="AlphaFoldDB" id="A0A0A9BCT8"/>
<proteinExistence type="predicted"/>
<accession>A0A0A9BCT8</accession>
<name>A0A0A9BCT8_ARUDO</name>
<reference evidence="1" key="1">
    <citation type="submission" date="2014-09" db="EMBL/GenBank/DDBJ databases">
        <authorList>
            <person name="Magalhaes I.L.F."/>
            <person name="Oliveira U."/>
            <person name="Santos F.R."/>
            <person name="Vidigal T.H.D.A."/>
            <person name="Brescovit A.D."/>
            <person name="Santos A.J."/>
        </authorList>
    </citation>
    <scope>NUCLEOTIDE SEQUENCE</scope>
    <source>
        <tissue evidence="1">Shoot tissue taken approximately 20 cm above the soil surface</tissue>
    </source>
</reference>
<reference evidence="1" key="2">
    <citation type="journal article" date="2015" name="Data Brief">
        <title>Shoot transcriptome of the giant reed, Arundo donax.</title>
        <authorList>
            <person name="Barrero R.A."/>
            <person name="Guerrero F.D."/>
            <person name="Moolhuijzen P."/>
            <person name="Goolsby J.A."/>
            <person name="Tidwell J."/>
            <person name="Bellgard S.E."/>
            <person name="Bellgard M.I."/>
        </authorList>
    </citation>
    <scope>NUCLEOTIDE SEQUENCE</scope>
    <source>
        <tissue evidence="1">Shoot tissue taken approximately 20 cm above the soil surface</tissue>
    </source>
</reference>
<organism evidence="1">
    <name type="scientific">Arundo donax</name>
    <name type="common">Giant reed</name>
    <name type="synonym">Donax arundinaceus</name>
    <dbReference type="NCBI Taxonomy" id="35708"/>
    <lineage>
        <taxon>Eukaryota</taxon>
        <taxon>Viridiplantae</taxon>
        <taxon>Streptophyta</taxon>
        <taxon>Embryophyta</taxon>
        <taxon>Tracheophyta</taxon>
        <taxon>Spermatophyta</taxon>
        <taxon>Magnoliopsida</taxon>
        <taxon>Liliopsida</taxon>
        <taxon>Poales</taxon>
        <taxon>Poaceae</taxon>
        <taxon>PACMAD clade</taxon>
        <taxon>Arundinoideae</taxon>
        <taxon>Arundineae</taxon>
        <taxon>Arundo</taxon>
    </lineage>
</organism>
<protein>
    <submittedName>
        <fullName evidence="1">Uncharacterized protein</fullName>
    </submittedName>
</protein>
<evidence type="ECO:0000313" key="1">
    <source>
        <dbReference type="EMBL" id="JAD59988.1"/>
    </source>
</evidence>
<dbReference type="EMBL" id="GBRH01237907">
    <property type="protein sequence ID" value="JAD59988.1"/>
    <property type="molecule type" value="Transcribed_RNA"/>
</dbReference>
<sequence length="16" mass="1798">MAIIITTKVAYRFAIS</sequence>